<dbReference type="PANTHER" id="PTHR30055">
    <property type="entry name" value="HTH-TYPE TRANSCRIPTIONAL REGULATOR RUTR"/>
    <property type="match status" value="1"/>
</dbReference>
<keyword evidence="3" id="KW-0175">Coiled coil</keyword>
<dbReference type="PROSITE" id="PS50977">
    <property type="entry name" value="HTH_TETR_2"/>
    <property type="match status" value="1"/>
</dbReference>
<dbReference type="Proteomes" id="UP001201701">
    <property type="component" value="Unassembled WGS sequence"/>
</dbReference>
<evidence type="ECO:0000256" key="3">
    <source>
        <dbReference type="SAM" id="Coils"/>
    </source>
</evidence>
<dbReference type="Pfam" id="PF00440">
    <property type="entry name" value="TetR_N"/>
    <property type="match status" value="1"/>
</dbReference>
<dbReference type="InterPro" id="IPR001647">
    <property type="entry name" value="HTH_TetR"/>
</dbReference>
<reference evidence="5 6" key="1">
    <citation type="submission" date="2022-02" db="EMBL/GenBank/DDBJ databases">
        <title>Draft genome sequence of Mezorhizobium retamae strain IRAMC:0171 isolated from Retama raetam nodules.</title>
        <authorList>
            <person name="Bengaied R."/>
            <person name="Sbissi I."/>
            <person name="Huber K."/>
            <person name="Ghodbane F."/>
            <person name="Nouioui I."/>
            <person name="Tarhouni M."/>
            <person name="Gtari M."/>
        </authorList>
    </citation>
    <scope>NUCLEOTIDE SEQUENCE [LARGE SCALE GENOMIC DNA]</scope>
    <source>
        <strain evidence="5 6">IRAMC:0171</strain>
    </source>
</reference>
<accession>A0ABS9QKH5</accession>
<dbReference type="PANTHER" id="PTHR30055:SF148">
    <property type="entry name" value="TETR-FAMILY TRANSCRIPTIONAL REGULATOR"/>
    <property type="match status" value="1"/>
</dbReference>
<proteinExistence type="predicted"/>
<name>A0ABS9QKH5_9HYPH</name>
<organism evidence="5 6">
    <name type="scientific">Mesorhizobium retamae</name>
    <dbReference type="NCBI Taxonomy" id="2912854"/>
    <lineage>
        <taxon>Bacteria</taxon>
        <taxon>Pseudomonadati</taxon>
        <taxon>Pseudomonadota</taxon>
        <taxon>Alphaproteobacteria</taxon>
        <taxon>Hyphomicrobiales</taxon>
        <taxon>Phyllobacteriaceae</taxon>
        <taxon>Mesorhizobium</taxon>
    </lineage>
</organism>
<evidence type="ECO:0000259" key="4">
    <source>
        <dbReference type="PROSITE" id="PS50977"/>
    </source>
</evidence>
<feature type="coiled-coil region" evidence="3">
    <location>
        <begin position="56"/>
        <end position="83"/>
    </location>
</feature>
<feature type="domain" description="HTH tetR-type" evidence="4">
    <location>
        <begin position="6"/>
        <end position="66"/>
    </location>
</feature>
<comment type="caution">
    <text evidence="5">The sequence shown here is derived from an EMBL/GenBank/DDBJ whole genome shotgun (WGS) entry which is preliminary data.</text>
</comment>
<dbReference type="InterPro" id="IPR041479">
    <property type="entry name" value="TetR_CgmR_C"/>
</dbReference>
<evidence type="ECO:0000256" key="2">
    <source>
        <dbReference type="PROSITE-ProRule" id="PRU00335"/>
    </source>
</evidence>
<evidence type="ECO:0000256" key="1">
    <source>
        <dbReference type="ARBA" id="ARBA00023125"/>
    </source>
</evidence>
<protein>
    <submittedName>
        <fullName evidence="5">TetR/AcrR family transcriptional regulator</fullName>
    </submittedName>
</protein>
<dbReference type="InterPro" id="IPR050109">
    <property type="entry name" value="HTH-type_TetR-like_transc_reg"/>
</dbReference>
<dbReference type="RefSeq" id="WP_239369450.1">
    <property type="nucleotide sequence ID" value="NZ_JAKREW010000031.1"/>
</dbReference>
<sequence length="187" mass="20604">MKKPRANSRDKILAAAADVARESGPGNLSLDAVAQRAGVSKGGLLYNFPTKAKLMQALVEHHLQEFQEALEEARRECAQGNLLAAYVKLSAKKFEEDQPPSAWIFSAIAEDPDFLAPIRVFQRELFDRLKAETPDFKALLLTYFAVEGMRSASLFDFQVLSEQERQSLVSSLLSVAKGKLAPVPEPA</sequence>
<dbReference type="Pfam" id="PF17937">
    <property type="entry name" value="TetR_C_28"/>
    <property type="match status" value="1"/>
</dbReference>
<dbReference type="Gene3D" id="1.10.357.10">
    <property type="entry name" value="Tetracycline Repressor, domain 2"/>
    <property type="match status" value="1"/>
</dbReference>
<feature type="DNA-binding region" description="H-T-H motif" evidence="2">
    <location>
        <begin position="29"/>
        <end position="48"/>
    </location>
</feature>
<dbReference type="PRINTS" id="PR00455">
    <property type="entry name" value="HTHTETR"/>
</dbReference>
<evidence type="ECO:0000313" key="6">
    <source>
        <dbReference type="Proteomes" id="UP001201701"/>
    </source>
</evidence>
<dbReference type="InterPro" id="IPR009057">
    <property type="entry name" value="Homeodomain-like_sf"/>
</dbReference>
<dbReference type="SUPFAM" id="SSF46689">
    <property type="entry name" value="Homeodomain-like"/>
    <property type="match status" value="1"/>
</dbReference>
<gene>
    <name evidence="5" type="ORF">L4923_23105</name>
</gene>
<dbReference type="EMBL" id="JAKREW010000031">
    <property type="protein sequence ID" value="MCG7507932.1"/>
    <property type="molecule type" value="Genomic_DNA"/>
</dbReference>
<keyword evidence="6" id="KW-1185">Reference proteome</keyword>
<keyword evidence="1 2" id="KW-0238">DNA-binding</keyword>
<evidence type="ECO:0000313" key="5">
    <source>
        <dbReference type="EMBL" id="MCG7507932.1"/>
    </source>
</evidence>